<feature type="domain" description="Acyl-CoA dehydrogenase/oxidase C-terminal" evidence="7">
    <location>
        <begin position="244"/>
        <end position="355"/>
    </location>
</feature>
<dbReference type="GO" id="GO:0050660">
    <property type="term" value="F:flavin adenine dinucleotide binding"/>
    <property type="evidence" value="ECO:0007669"/>
    <property type="project" value="InterPro"/>
</dbReference>
<comment type="cofactor">
    <cofactor evidence="1 6">
        <name>FAD</name>
        <dbReference type="ChEBI" id="CHEBI:57692"/>
    </cofactor>
</comment>
<dbReference type="InterPro" id="IPR037069">
    <property type="entry name" value="AcylCoA_DH/ox_N_sf"/>
</dbReference>
<dbReference type="PANTHER" id="PTHR43884">
    <property type="entry name" value="ACYL-COA DEHYDROGENASE"/>
    <property type="match status" value="1"/>
</dbReference>
<dbReference type="PATRIC" id="fig|1042209.11.peg.1054"/>
<evidence type="ECO:0000256" key="1">
    <source>
        <dbReference type="ARBA" id="ARBA00001974"/>
    </source>
</evidence>
<reference evidence="10 11" key="1">
    <citation type="journal article" date="2011" name="J. Bacteriol.">
        <title>Draft genome sequence of the polycyclic aromatic hydrocarbon-degrading, genetically engineered bioluminescent bioreporter Pseudomonas fluorescens HK44.</title>
        <authorList>
            <person name="Chauhan A."/>
            <person name="Layton A.C."/>
            <person name="Williams D.E."/>
            <person name="Smartt A.E."/>
            <person name="Ripp S."/>
            <person name="Karpinets T.V."/>
            <person name="Brown S.D."/>
            <person name="Sayler G.S."/>
        </authorList>
    </citation>
    <scope>NUCLEOTIDE SEQUENCE [LARGE SCALE GENOMIC DNA]</scope>
    <source>
        <strain evidence="10 11">HK44</strain>
    </source>
</reference>
<dbReference type="InterPro" id="IPR009100">
    <property type="entry name" value="AcylCoA_DH/oxidase_NM_dom_sf"/>
</dbReference>
<dbReference type="OrthoDB" id="9769473at2"/>
<evidence type="ECO:0000256" key="2">
    <source>
        <dbReference type="ARBA" id="ARBA00009347"/>
    </source>
</evidence>
<dbReference type="eggNOG" id="COG1960">
    <property type="taxonomic scope" value="Bacteria"/>
</dbReference>
<evidence type="ECO:0000256" key="5">
    <source>
        <dbReference type="ARBA" id="ARBA00023002"/>
    </source>
</evidence>
<accession>A0A010SZJ1</accession>
<dbReference type="Gene3D" id="1.20.140.10">
    <property type="entry name" value="Butyryl-CoA Dehydrogenase, subunit A, domain 3"/>
    <property type="match status" value="1"/>
</dbReference>
<evidence type="ECO:0000259" key="9">
    <source>
        <dbReference type="Pfam" id="PF02771"/>
    </source>
</evidence>
<evidence type="ECO:0000256" key="4">
    <source>
        <dbReference type="ARBA" id="ARBA00022827"/>
    </source>
</evidence>
<comment type="caution">
    <text evidence="10">The sequence shown here is derived from an EMBL/GenBank/DDBJ whole genome shotgun (WGS) entry which is preliminary data.</text>
</comment>
<evidence type="ECO:0000259" key="7">
    <source>
        <dbReference type="Pfam" id="PF00441"/>
    </source>
</evidence>
<dbReference type="Gene3D" id="1.10.540.10">
    <property type="entry name" value="Acyl-CoA dehydrogenase/oxidase, N-terminal domain"/>
    <property type="match status" value="1"/>
</dbReference>
<dbReference type="InterPro" id="IPR046373">
    <property type="entry name" value="Acyl-CoA_Oxase/DH_mid-dom_sf"/>
</dbReference>
<dbReference type="HOGENOM" id="CLU_018204_5_2_6"/>
<dbReference type="GO" id="GO:0003995">
    <property type="term" value="F:acyl-CoA dehydrogenase activity"/>
    <property type="evidence" value="ECO:0007669"/>
    <property type="project" value="TreeGrafter"/>
</dbReference>
<dbReference type="Proteomes" id="UP000022611">
    <property type="component" value="Unassembled WGS sequence"/>
</dbReference>
<dbReference type="EMBL" id="AFOY02000004">
    <property type="protein sequence ID" value="EXF96103.1"/>
    <property type="molecule type" value="Genomic_DNA"/>
</dbReference>
<dbReference type="RefSeq" id="WP_019689447.1">
    <property type="nucleotide sequence ID" value="NZ_AFOY02000004.1"/>
</dbReference>
<evidence type="ECO:0000313" key="11">
    <source>
        <dbReference type="Proteomes" id="UP000022611"/>
    </source>
</evidence>
<keyword evidence="5 6" id="KW-0560">Oxidoreductase</keyword>
<organism evidence="10 11">
    <name type="scientific">Pseudomonas fluorescens HK44</name>
    <dbReference type="NCBI Taxonomy" id="1042209"/>
    <lineage>
        <taxon>Bacteria</taxon>
        <taxon>Pseudomonadati</taxon>
        <taxon>Pseudomonadota</taxon>
        <taxon>Gammaproteobacteria</taxon>
        <taxon>Pseudomonadales</taxon>
        <taxon>Pseudomonadaceae</taxon>
        <taxon>Pseudomonas</taxon>
    </lineage>
</organism>
<name>A0A010SZJ1_PSEFL</name>
<keyword evidence="3 6" id="KW-0285">Flavoprotein</keyword>
<keyword evidence="4 6" id="KW-0274">FAD</keyword>
<dbReference type="SUPFAM" id="SSF47203">
    <property type="entry name" value="Acyl-CoA dehydrogenase C-terminal domain-like"/>
    <property type="match status" value="1"/>
</dbReference>
<evidence type="ECO:0000256" key="3">
    <source>
        <dbReference type="ARBA" id="ARBA00022630"/>
    </source>
</evidence>
<dbReference type="AlphaFoldDB" id="A0A010SZJ1"/>
<dbReference type="Gene3D" id="2.40.110.10">
    <property type="entry name" value="Butyryl-CoA Dehydrogenase, subunit A, domain 2"/>
    <property type="match status" value="1"/>
</dbReference>
<sequence>MDFTLSSEQQMLQDTVARLARDHYSFEAREGYYRSEAGMSPAFWNQMAELGLCSVPIAQEHGGFGGSGVDNLLIMTELGRNLCLEPFLQSQIHAAGLLQQLGDTGQQADLLPQVAEGSLQLAVALEELQSHYQLHDVQTQAHPVEGGWRLSGRKIAVVGAASAGLILVSARTGGDARSEHGISLFLVEAQADGLQRRDYPCIDGPRASDLILDDVFVARGALLGNVGEALPALRYQQGRAIAGQCAEAIGGMQEAFRLTLDYLKTRKQFGAPIGKFQVLQHRMADMRGELELATSMAILAACVADQADSDERSRQLAAAKFVVVRAARLIAEQAIQLHGGIGMTWEYSLAHHAKRLVMSGHQLGDDDHHLQAYADLLRSA</sequence>
<dbReference type="Pfam" id="PF02770">
    <property type="entry name" value="Acyl-CoA_dh_M"/>
    <property type="match status" value="1"/>
</dbReference>
<dbReference type="InterPro" id="IPR013786">
    <property type="entry name" value="AcylCoA_DH/ox_N"/>
</dbReference>
<feature type="domain" description="Acyl-CoA oxidase/dehydrogenase middle" evidence="8">
    <location>
        <begin position="124"/>
        <end position="215"/>
    </location>
</feature>
<dbReference type="SUPFAM" id="SSF56645">
    <property type="entry name" value="Acyl-CoA dehydrogenase NM domain-like"/>
    <property type="match status" value="1"/>
</dbReference>
<evidence type="ECO:0000256" key="6">
    <source>
        <dbReference type="RuleBase" id="RU362125"/>
    </source>
</evidence>
<dbReference type="InterPro" id="IPR006091">
    <property type="entry name" value="Acyl-CoA_Oxase/DH_mid-dom"/>
</dbReference>
<dbReference type="Pfam" id="PF02771">
    <property type="entry name" value="Acyl-CoA_dh_N"/>
    <property type="match status" value="1"/>
</dbReference>
<feature type="domain" description="Acyl-CoA dehydrogenase/oxidase N-terminal" evidence="9">
    <location>
        <begin position="7"/>
        <end position="117"/>
    </location>
</feature>
<dbReference type="InterPro" id="IPR009075">
    <property type="entry name" value="AcylCo_DH/oxidase_C"/>
</dbReference>
<protein>
    <submittedName>
        <fullName evidence="10">Acyl-CoA dehydrogenase</fullName>
    </submittedName>
</protein>
<gene>
    <name evidence="10" type="ORF">HK44_022570</name>
</gene>
<evidence type="ECO:0000313" key="10">
    <source>
        <dbReference type="EMBL" id="EXF96103.1"/>
    </source>
</evidence>
<proteinExistence type="inferred from homology"/>
<dbReference type="CDD" id="cd00567">
    <property type="entry name" value="ACAD"/>
    <property type="match status" value="1"/>
</dbReference>
<dbReference type="PANTHER" id="PTHR43884:SF20">
    <property type="entry name" value="ACYL-COA DEHYDROGENASE FADE28"/>
    <property type="match status" value="1"/>
</dbReference>
<comment type="similarity">
    <text evidence="2 6">Belongs to the acyl-CoA dehydrogenase family.</text>
</comment>
<evidence type="ECO:0000259" key="8">
    <source>
        <dbReference type="Pfam" id="PF02770"/>
    </source>
</evidence>
<dbReference type="InterPro" id="IPR036250">
    <property type="entry name" value="AcylCo_DH-like_C"/>
</dbReference>
<dbReference type="Pfam" id="PF00441">
    <property type="entry name" value="Acyl-CoA_dh_1"/>
    <property type="match status" value="1"/>
</dbReference>